<protein>
    <submittedName>
        <fullName evidence="3">Uncharacterized protein</fullName>
    </submittedName>
</protein>
<feature type="transmembrane region" description="Helical" evidence="2">
    <location>
        <begin position="48"/>
        <end position="68"/>
    </location>
</feature>
<evidence type="ECO:0000256" key="2">
    <source>
        <dbReference type="SAM" id="Phobius"/>
    </source>
</evidence>
<feature type="transmembrane region" description="Helical" evidence="2">
    <location>
        <begin position="134"/>
        <end position="152"/>
    </location>
</feature>
<feature type="compositionally biased region" description="Basic and acidic residues" evidence="1">
    <location>
        <begin position="412"/>
        <end position="423"/>
    </location>
</feature>
<feature type="region of interest" description="Disordered" evidence="1">
    <location>
        <begin position="238"/>
        <end position="326"/>
    </location>
</feature>
<keyword evidence="2" id="KW-0812">Transmembrane</keyword>
<reference evidence="3" key="1">
    <citation type="journal article" date="2005" name="Environ. Microbiol.">
        <title>Genetic and functional properties of uncultivated thermophilic crenarchaeotes from a subsurface gold mine as revealed by analysis of genome fragments.</title>
        <authorList>
            <person name="Nunoura T."/>
            <person name="Hirayama H."/>
            <person name="Takami H."/>
            <person name="Oida H."/>
            <person name="Nishi S."/>
            <person name="Shimamura S."/>
            <person name="Suzuki Y."/>
            <person name="Inagaki F."/>
            <person name="Takai K."/>
            <person name="Nealson K.H."/>
            <person name="Horikoshi K."/>
        </authorList>
    </citation>
    <scope>NUCLEOTIDE SEQUENCE</scope>
</reference>
<feature type="transmembrane region" description="Helical" evidence="2">
    <location>
        <begin position="21"/>
        <end position="42"/>
    </location>
</feature>
<feature type="compositionally biased region" description="Polar residues" evidence="1">
    <location>
        <begin position="277"/>
        <end position="287"/>
    </location>
</feature>
<proteinExistence type="predicted"/>
<feature type="compositionally biased region" description="Polar residues" evidence="1">
    <location>
        <begin position="368"/>
        <end position="394"/>
    </location>
</feature>
<gene>
    <name evidence="3" type="ORF">HGMM_OP2C318</name>
</gene>
<name>H5SRQ3_ACEAU</name>
<feature type="region of interest" description="Disordered" evidence="1">
    <location>
        <begin position="361"/>
        <end position="469"/>
    </location>
</feature>
<feature type="compositionally biased region" description="Pro residues" evidence="1">
    <location>
        <begin position="243"/>
        <end position="255"/>
    </location>
</feature>
<evidence type="ECO:0000313" key="3">
    <source>
        <dbReference type="EMBL" id="BAL58770.1"/>
    </source>
</evidence>
<keyword evidence="2" id="KW-1133">Transmembrane helix</keyword>
<dbReference type="EMBL" id="AP011801">
    <property type="protein sequence ID" value="BAL58770.1"/>
    <property type="molecule type" value="Genomic_DNA"/>
</dbReference>
<reference evidence="3" key="2">
    <citation type="journal article" date="2012" name="PLoS ONE">
        <title>A Deeply Branching Thermophilic Bacterium with an Ancient Acetyl-CoA Pathway Dominates a Subsurface Ecosystem.</title>
        <authorList>
            <person name="Takami H."/>
            <person name="Noguchi H."/>
            <person name="Takaki Y."/>
            <person name="Uchiyama I."/>
            <person name="Toyoda A."/>
            <person name="Nishi S."/>
            <person name="Chee G.-J."/>
            <person name="Arai W."/>
            <person name="Nunoura T."/>
            <person name="Itoh T."/>
            <person name="Hattori M."/>
            <person name="Takai K."/>
        </authorList>
    </citation>
    <scope>NUCLEOTIDE SEQUENCE</scope>
</reference>
<accession>H5SRQ3</accession>
<feature type="region of interest" description="Disordered" evidence="1">
    <location>
        <begin position="160"/>
        <end position="181"/>
    </location>
</feature>
<organism evidence="3">
    <name type="scientific">Acetithermum autotrophicum</name>
    <dbReference type="NCBI Taxonomy" id="1446466"/>
    <lineage>
        <taxon>Bacteria</taxon>
        <taxon>Candidatus Bipolaricaulota</taxon>
        <taxon>Candidatus Acetithermum</taxon>
    </lineage>
</organism>
<dbReference type="AlphaFoldDB" id="H5SRQ3"/>
<sequence>MNAFARVYARLERRQRFLRGLSAMSWTLCITLGLTAIALIFFVPRISLLGWLVGNIALAGVAFVWGWFRALDMTKTIWRADRNAHCDEKLITLYELSRGQGPREFLPLLVSRFESRALDLSAALPIEPRERRRWLGVLALALLCLGMTSMVHSELSLWSPTDTPERAVSPQSPEAAPLSRPETYTVELAQPPPAALAQKLTALRERLERARAALAQNPNDARARAVLQQLQEEIRQEQDKLLNPPPPEEGQAPPPDSEKSRDDASLVENPPGDTGLPKNNTMPQGQSALDRLMQTLRDLQGQAQGLSPEEMQKLLEQLRQQNPDAAAIAQRALQTAPNDQEFRKKLEEALKNLEARRDLHRELEQLQREAQSALSQSERPQPQTAQSDDTQTPGSPEGAQPPQEGTQNPQEAKAESESPEGPRQENALAKPAGGRGTAPLDPQAVQDLPDLSQLRERTRTMSVPGTQEEQLEILFEIVSIGLPQNPDTPGQPAPVQIDYQKVEVLLDALEIPAEMREAVRQYFLSLAKPSP</sequence>
<evidence type="ECO:0000256" key="1">
    <source>
        <dbReference type="SAM" id="MobiDB-lite"/>
    </source>
</evidence>
<keyword evidence="2" id="KW-0472">Membrane</keyword>